<dbReference type="InterPro" id="IPR035628">
    <property type="entry name" value="TcpC_C"/>
</dbReference>
<dbReference type="Pfam" id="PF12642">
    <property type="entry name" value="TpcC"/>
    <property type="match status" value="1"/>
</dbReference>
<dbReference type="Proteomes" id="UP001238088">
    <property type="component" value="Unassembled WGS sequence"/>
</dbReference>
<keyword evidence="2" id="KW-0812">Transmembrane</keyword>
<dbReference type="InterPro" id="IPR024735">
    <property type="entry name" value="TcpC"/>
</dbReference>
<feature type="transmembrane region" description="Helical" evidence="2">
    <location>
        <begin position="34"/>
        <end position="51"/>
    </location>
</feature>
<dbReference type="Gene3D" id="3.10.450.540">
    <property type="match status" value="2"/>
</dbReference>
<keyword evidence="2" id="KW-1133">Transmembrane helix</keyword>
<proteinExistence type="predicted"/>
<evidence type="ECO:0000256" key="1">
    <source>
        <dbReference type="SAM" id="MobiDB-lite"/>
    </source>
</evidence>
<organism evidence="3 4">
    <name type="scientific">Cytobacillus purgationiresistens</name>
    <dbReference type="NCBI Taxonomy" id="863449"/>
    <lineage>
        <taxon>Bacteria</taxon>
        <taxon>Bacillati</taxon>
        <taxon>Bacillota</taxon>
        <taxon>Bacilli</taxon>
        <taxon>Bacillales</taxon>
        <taxon>Bacillaceae</taxon>
        <taxon>Cytobacillus</taxon>
    </lineage>
</organism>
<feature type="region of interest" description="Disordered" evidence="1">
    <location>
        <begin position="1"/>
        <end position="22"/>
    </location>
</feature>
<sequence length="306" mass="35616">MEQMKGFIKKKEKQTLETKSKKTKVRTVGPRKKIMLFLWMLLISSLAFGIYKNFTAIDQHTVHEREIIETNIMDTNAIESFTKKFVKDYYTWQNEKDSIEQRAEKINDYLTEDLKALNSDTVRADIPTSSSVGNIDIWLVSPENDNTYAVVYSVDQKITEDKNSQWIHSAYRIVLYQDNAGNLVITQNPTLWSIPSKSDYEQQQPESNGTVDFDTVQEVTEFLETFFTFYPTAIDKELAYYVKNNALPPIGKDYIFSELINPVFQKSGHQIQVWVSVKYLDETTKGEQISQYVLTLEKDMNWMIVQ</sequence>
<evidence type="ECO:0000256" key="2">
    <source>
        <dbReference type="SAM" id="Phobius"/>
    </source>
</evidence>
<name>A0ABU0ARB5_9BACI</name>
<evidence type="ECO:0008006" key="5">
    <source>
        <dbReference type="Google" id="ProtNLM"/>
    </source>
</evidence>
<keyword evidence="4" id="KW-1185">Reference proteome</keyword>
<protein>
    <recommendedName>
        <fullName evidence="5">Conjugal transfer protein</fullName>
    </recommendedName>
</protein>
<evidence type="ECO:0000313" key="4">
    <source>
        <dbReference type="Proteomes" id="UP001238088"/>
    </source>
</evidence>
<evidence type="ECO:0000313" key="3">
    <source>
        <dbReference type="EMBL" id="MDQ0273760.1"/>
    </source>
</evidence>
<accession>A0ABU0ARB5</accession>
<keyword evidence="2" id="KW-0472">Membrane</keyword>
<dbReference type="EMBL" id="JAUSUB010000048">
    <property type="protein sequence ID" value="MDQ0273760.1"/>
    <property type="molecule type" value="Genomic_DNA"/>
</dbReference>
<dbReference type="CDD" id="cd16386">
    <property type="entry name" value="TcpC_N"/>
    <property type="match status" value="1"/>
</dbReference>
<gene>
    <name evidence="3" type="ORF">J2S17_005692</name>
</gene>
<dbReference type="CDD" id="cd16428">
    <property type="entry name" value="TcpC_C"/>
    <property type="match status" value="1"/>
</dbReference>
<comment type="caution">
    <text evidence="3">The sequence shown here is derived from an EMBL/GenBank/DDBJ whole genome shotgun (WGS) entry which is preliminary data.</text>
</comment>
<reference evidence="3 4" key="1">
    <citation type="submission" date="2023-07" db="EMBL/GenBank/DDBJ databases">
        <title>Genomic Encyclopedia of Type Strains, Phase IV (KMG-IV): sequencing the most valuable type-strain genomes for metagenomic binning, comparative biology and taxonomic classification.</title>
        <authorList>
            <person name="Goeker M."/>
        </authorList>
    </citation>
    <scope>NUCLEOTIDE SEQUENCE [LARGE SCALE GENOMIC DNA]</scope>
    <source>
        <strain evidence="3 4">DSM 23494</strain>
    </source>
</reference>